<dbReference type="Proteomes" id="UP000000925">
    <property type="component" value="Chromosome"/>
</dbReference>
<dbReference type="InterPro" id="IPR039131">
    <property type="entry name" value="NDUFAF1"/>
</dbReference>
<protein>
    <submittedName>
        <fullName evidence="4">NADH:ubiquinone oxidoreductase complex I intermediate-associated protein 30</fullName>
    </submittedName>
</protein>
<dbReference type="InterPro" id="IPR008979">
    <property type="entry name" value="Galactose-bd-like_sf"/>
</dbReference>
<reference evidence="4 5" key="1">
    <citation type="journal article" date="2010" name="Stand. Genomic Sci.">
        <title>Complete genome sequence of Coraliomargarita akajimensis type strain (04OKA010-24).</title>
        <authorList>
            <person name="Mavromatis K."/>
            <person name="Abt B."/>
            <person name="Brambilla E."/>
            <person name="Lapidus A."/>
            <person name="Copeland A."/>
            <person name="Deshpande S."/>
            <person name="Nolan M."/>
            <person name="Lucas S."/>
            <person name="Tice H."/>
            <person name="Cheng J.F."/>
            <person name="Han C."/>
            <person name="Detter J.C."/>
            <person name="Woyke T."/>
            <person name="Goodwin L."/>
            <person name="Pitluck S."/>
            <person name="Held B."/>
            <person name="Brettin T."/>
            <person name="Tapia R."/>
            <person name="Ivanova N."/>
            <person name="Mikhailova N."/>
            <person name="Pati A."/>
            <person name="Liolios K."/>
            <person name="Chen A."/>
            <person name="Palaniappan K."/>
            <person name="Land M."/>
            <person name="Hauser L."/>
            <person name="Chang Y.J."/>
            <person name="Jeffries C.D."/>
            <person name="Rohde M."/>
            <person name="Goker M."/>
            <person name="Bristow J."/>
            <person name="Eisen J.A."/>
            <person name="Markowitz V."/>
            <person name="Hugenholtz P."/>
            <person name="Klenk H.P."/>
            <person name="Kyrpides N.C."/>
        </authorList>
    </citation>
    <scope>NUCLEOTIDE SEQUENCE [LARGE SCALE GENOMIC DNA]</scope>
    <source>
        <strain evidence="5">DSM 45221 / IAM 15411 / JCM 23193 / KCTC 12865</strain>
    </source>
</reference>
<feature type="chain" id="PRO_5003070765" evidence="2">
    <location>
        <begin position="19"/>
        <end position="188"/>
    </location>
</feature>
<dbReference type="eggNOG" id="COG0702">
    <property type="taxonomic scope" value="Bacteria"/>
</dbReference>
<dbReference type="InterPro" id="IPR013857">
    <property type="entry name" value="NADH-UbQ_OxRdtase-assoc_prot30"/>
</dbReference>
<evidence type="ECO:0000313" key="5">
    <source>
        <dbReference type="Proteomes" id="UP000000925"/>
    </source>
</evidence>
<keyword evidence="4" id="KW-0830">Ubiquinone</keyword>
<sequence length="188" mass="20688">MFVFRFLLLSLLLVSASAANTMKPLFTFTGETPDEPWGAVNDGVMGGLSKGGAQLVEEGMLFTGVLSLENNGGFSSVYATGPFDLSKYDGLRFKVLGDGRTYELRINSDAMYRSWSPVSFRQSFATVEGEWIEVLVAFDELKQSWRGRQLSGYSFNPATISRIGFMLADKQAGEFALKVSWLTPMGSE</sequence>
<gene>
    <name evidence="4" type="ordered locus">Caka_0112</name>
</gene>
<evidence type="ECO:0000256" key="1">
    <source>
        <dbReference type="ARBA" id="ARBA00007884"/>
    </source>
</evidence>
<organism evidence="4 5">
    <name type="scientific">Coraliomargarita akajimensis (strain DSM 45221 / IAM 15411 / JCM 23193 / KCTC 12865 / 04OKA010-24)</name>
    <dbReference type="NCBI Taxonomy" id="583355"/>
    <lineage>
        <taxon>Bacteria</taxon>
        <taxon>Pseudomonadati</taxon>
        <taxon>Verrucomicrobiota</taxon>
        <taxon>Opitutia</taxon>
        <taxon>Puniceicoccales</taxon>
        <taxon>Coraliomargaritaceae</taxon>
        <taxon>Coraliomargarita</taxon>
    </lineage>
</organism>
<dbReference type="Pfam" id="PF08547">
    <property type="entry name" value="CIA30"/>
    <property type="match status" value="1"/>
</dbReference>
<feature type="domain" description="NADH:ubiquinone oxidoreductase intermediate-associated protein 30" evidence="3">
    <location>
        <begin position="26"/>
        <end position="179"/>
    </location>
</feature>
<dbReference type="HOGENOM" id="CLU_059028_5_0_0"/>
<dbReference type="PANTHER" id="PTHR13194">
    <property type="entry name" value="COMPLEX I INTERMEDIATE-ASSOCIATED PROTEIN 30"/>
    <property type="match status" value="1"/>
</dbReference>
<proteinExistence type="inferred from homology"/>
<accession>D5EL39</accession>
<evidence type="ECO:0000313" key="4">
    <source>
        <dbReference type="EMBL" id="ADE53141.1"/>
    </source>
</evidence>
<dbReference type="OrthoDB" id="442188at2"/>
<dbReference type="STRING" id="583355.Caka_0112"/>
<dbReference type="AlphaFoldDB" id="D5EL39"/>
<evidence type="ECO:0000259" key="3">
    <source>
        <dbReference type="Pfam" id="PF08547"/>
    </source>
</evidence>
<keyword evidence="5" id="KW-1185">Reference proteome</keyword>
<comment type="similarity">
    <text evidence="1">Belongs to the CIA30 family.</text>
</comment>
<dbReference type="SUPFAM" id="SSF49785">
    <property type="entry name" value="Galactose-binding domain-like"/>
    <property type="match status" value="1"/>
</dbReference>
<dbReference type="EMBL" id="CP001998">
    <property type="protein sequence ID" value="ADE53141.1"/>
    <property type="molecule type" value="Genomic_DNA"/>
</dbReference>
<name>D5EL39_CORAD</name>
<feature type="signal peptide" evidence="2">
    <location>
        <begin position="1"/>
        <end position="18"/>
    </location>
</feature>
<dbReference type="PANTHER" id="PTHR13194:SF19">
    <property type="entry name" value="NAD(P)-BINDING ROSSMANN-FOLD SUPERFAMILY PROTEIN"/>
    <property type="match status" value="1"/>
</dbReference>
<evidence type="ECO:0000256" key="2">
    <source>
        <dbReference type="SAM" id="SignalP"/>
    </source>
</evidence>
<keyword evidence="2" id="KW-0732">Signal</keyword>
<dbReference type="KEGG" id="caa:Caka_0112"/>